<sequence>MNTSSTAMSMKFSLILITVIFAWLLNGHQSHAVRESASNVNRRFYGRPLFPGRYPTVDILGDDEDITELNKRQLSDDYGHMRFGKREQFDDYGHMRFGRNHD</sequence>
<keyword evidence="6" id="KW-0732">Signal</keyword>
<keyword evidence="5" id="KW-0527">Neuropeptide</keyword>
<comment type="similarity">
    <text evidence="2">Belongs to the gastrin/cholecystokinin family.</text>
</comment>
<dbReference type="CTD" id="45845"/>
<dbReference type="Proteomes" id="UP000829291">
    <property type="component" value="Chromosome 2"/>
</dbReference>
<feature type="signal peptide" evidence="6">
    <location>
        <begin position="1"/>
        <end position="32"/>
    </location>
</feature>
<protein>
    <submittedName>
        <fullName evidence="8">Uncharacterized protein LOC107225735</fullName>
    </submittedName>
</protein>
<dbReference type="KEGG" id="nlo:107225735"/>
<keyword evidence="3" id="KW-0964">Secreted</keyword>
<evidence type="ECO:0000256" key="4">
    <source>
        <dbReference type="ARBA" id="ARBA00022815"/>
    </source>
</evidence>
<accession>A0A6J0C5R8</accession>
<evidence type="ECO:0000313" key="7">
    <source>
        <dbReference type="Proteomes" id="UP000829291"/>
    </source>
</evidence>
<dbReference type="GO" id="GO:0005576">
    <property type="term" value="C:extracellular region"/>
    <property type="evidence" value="ECO:0007669"/>
    <property type="project" value="UniProtKB-SubCell"/>
</dbReference>
<keyword evidence="7" id="KW-1185">Reference proteome</keyword>
<keyword evidence="4" id="KW-0027">Amidation</keyword>
<comment type="subcellular location">
    <subcellularLocation>
        <location evidence="1">Secreted</location>
    </subcellularLocation>
</comment>
<evidence type="ECO:0000256" key="6">
    <source>
        <dbReference type="SAM" id="SignalP"/>
    </source>
</evidence>
<dbReference type="RefSeq" id="XP_015521780.1">
    <property type="nucleotide sequence ID" value="XM_015666294.2"/>
</dbReference>
<evidence type="ECO:0000256" key="2">
    <source>
        <dbReference type="ARBA" id="ARBA00006273"/>
    </source>
</evidence>
<dbReference type="OrthoDB" id="6360815at2759"/>
<reference evidence="8" key="1">
    <citation type="submission" date="2025-08" db="UniProtKB">
        <authorList>
            <consortium name="RefSeq"/>
        </authorList>
    </citation>
    <scope>IDENTIFICATION</scope>
    <source>
        <tissue evidence="8">Thorax and Abdomen</tissue>
    </source>
</reference>
<evidence type="ECO:0000256" key="1">
    <source>
        <dbReference type="ARBA" id="ARBA00004613"/>
    </source>
</evidence>
<dbReference type="GO" id="GO:0007218">
    <property type="term" value="P:neuropeptide signaling pathway"/>
    <property type="evidence" value="ECO:0007669"/>
    <property type="project" value="UniProtKB-KW"/>
</dbReference>
<dbReference type="PROSITE" id="PS00259">
    <property type="entry name" value="GASTRIN"/>
    <property type="match status" value="1"/>
</dbReference>
<feature type="chain" id="PRO_5027078413" evidence="6">
    <location>
        <begin position="33"/>
        <end position="102"/>
    </location>
</feature>
<dbReference type="InParanoid" id="A0A6J0C5R8"/>
<evidence type="ECO:0000256" key="5">
    <source>
        <dbReference type="ARBA" id="ARBA00023320"/>
    </source>
</evidence>
<name>A0A6J0C5R8_NEOLC</name>
<gene>
    <name evidence="8" type="primary">LOC107225735</name>
</gene>
<organism evidence="8">
    <name type="scientific">Neodiprion lecontei</name>
    <name type="common">Redheaded pine sawfly</name>
    <dbReference type="NCBI Taxonomy" id="441921"/>
    <lineage>
        <taxon>Eukaryota</taxon>
        <taxon>Metazoa</taxon>
        <taxon>Ecdysozoa</taxon>
        <taxon>Arthropoda</taxon>
        <taxon>Hexapoda</taxon>
        <taxon>Insecta</taxon>
        <taxon>Pterygota</taxon>
        <taxon>Neoptera</taxon>
        <taxon>Endopterygota</taxon>
        <taxon>Hymenoptera</taxon>
        <taxon>Tenthredinoidea</taxon>
        <taxon>Diprionidae</taxon>
        <taxon>Diprioninae</taxon>
        <taxon>Neodiprion</taxon>
    </lineage>
</organism>
<dbReference type="Pfam" id="PF08257">
    <property type="entry name" value="Sulfakinin"/>
    <property type="match status" value="2"/>
</dbReference>
<dbReference type="InterPro" id="IPR013152">
    <property type="entry name" value="Gastrin/cholecystokinin_CS"/>
</dbReference>
<evidence type="ECO:0000313" key="8">
    <source>
        <dbReference type="RefSeq" id="XP_015521780.1"/>
    </source>
</evidence>
<proteinExistence type="inferred from homology"/>
<dbReference type="AlphaFoldDB" id="A0A6J0C5R8"/>
<dbReference type="GeneID" id="107225735"/>
<evidence type="ECO:0000256" key="3">
    <source>
        <dbReference type="ARBA" id="ARBA00022525"/>
    </source>
</evidence>
<dbReference type="InterPro" id="IPR013259">
    <property type="entry name" value="Sulfakinin"/>
</dbReference>